<gene>
    <name evidence="7" type="ORF">EJ08DRAFT_646056</name>
</gene>
<keyword evidence="4" id="KW-0285">Flavoprotein</keyword>
<evidence type="ECO:0000256" key="2">
    <source>
        <dbReference type="ARBA" id="ARBA00023002"/>
    </source>
</evidence>
<organism evidence="7 8">
    <name type="scientific">Tothia fuscella</name>
    <dbReference type="NCBI Taxonomy" id="1048955"/>
    <lineage>
        <taxon>Eukaryota</taxon>
        <taxon>Fungi</taxon>
        <taxon>Dikarya</taxon>
        <taxon>Ascomycota</taxon>
        <taxon>Pezizomycotina</taxon>
        <taxon>Dothideomycetes</taxon>
        <taxon>Pleosporomycetidae</taxon>
        <taxon>Venturiales</taxon>
        <taxon>Cylindrosympodiaceae</taxon>
        <taxon>Tothia</taxon>
    </lineage>
</organism>
<feature type="compositionally biased region" description="Basic and acidic residues" evidence="5">
    <location>
        <begin position="576"/>
        <end position="588"/>
    </location>
</feature>
<name>A0A9P4P0I7_9PEZI</name>
<dbReference type="Proteomes" id="UP000800235">
    <property type="component" value="Unassembled WGS sequence"/>
</dbReference>
<dbReference type="InterPro" id="IPR050281">
    <property type="entry name" value="Flavin_monoamine_oxidase"/>
</dbReference>
<dbReference type="Gene3D" id="3.50.50.60">
    <property type="entry name" value="FAD/NAD(P)-binding domain"/>
    <property type="match status" value="1"/>
</dbReference>
<accession>A0A9P4P0I7</accession>
<comment type="cofactor">
    <cofactor evidence="1 4">
        <name>FAD</name>
        <dbReference type="ChEBI" id="CHEBI:57692"/>
    </cofactor>
</comment>
<keyword evidence="4" id="KW-0274">FAD</keyword>
<dbReference type="InterPro" id="IPR036188">
    <property type="entry name" value="FAD/NAD-bd_sf"/>
</dbReference>
<protein>
    <recommendedName>
        <fullName evidence="4">Amine oxidase</fullName>
        <ecNumber evidence="4">1.4.3.-</ecNumber>
    </recommendedName>
</protein>
<sequence>MRFSTSAAVQAGSLLASTLQLGVNAAALPAGKLAGYQRSESGRGYGGQCKQTKVVILGAGIAGITAAQALANQSISDFLIVEYQDDIGGRVINKPFGLNAATGEPFQVEHGANWAQGLGIGNGAPENPIWTFEKKHNISTRPSNFELIMSYNETGEVDFLSEIDAYEEAFAEMLVEAGELLTNNIQDRTVREGFSLVGWKPELREHPQAAEAVEWWLWDGEQATTPDESALIFGAAVSNFTFLQFSEENNFVIDQRGHNTWIKGEASEFLNQGTDGTYKNDPRLLLNTIVSNVSYSDDGVIVLAEDGSCISADYAILTFSIGVLQHEVITFEPEFPSWKKTSVESFQMGTYTKIFMQFPTNFWGTNEFFLYADPIQRGWYPIFQSLDAEGFFPGSSILFVTVVQRESYRVERMTNEQTQEEVMKVVRAMFPNVDVPDPLYIDYPRWTNTPWAYGSYSNWPPATTLEQHQNLRANVQRLWFAGEHTSSSYFGYMQGAWFEGRDVGSRIAGLVGGTCTNDGDEDGLVGGAGDVGACGEMVHYVVLHGTTTLDEYNIENGWDGTSFQTNGLGKEEEEEPLARRGEGMEKKRPQVGWAARNPRRAKAKAKA</sequence>
<dbReference type="Pfam" id="PF01593">
    <property type="entry name" value="Amino_oxidase"/>
    <property type="match status" value="1"/>
</dbReference>
<feature type="binding site" evidence="3">
    <location>
        <position position="290"/>
    </location>
    <ligand>
        <name>FAD</name>
        <dbReference type="ChEBI" id="CHEBI:57692"/>
    </ligand>
</feature>
<evidence type="ECO:0000256" key="3">
    <source>
        <dbReference type="PIRSR" id="PIRSR601613-1"/>
    </source>
</evidence>
<reference evidence="7" key="1">
    <citation type="journal article" date="2020" name="Stud. Mycol.">
        <title>101 Dothideomycetes genomes: a test case for predicting lifestyles and emergence of pathogens.</title>
        <authorList>
            <person name="Haridas S."/>
            <person name="Albert R."/>
            <person name="Binder M."/>
            <person name="Bloem J."/>
            <person name="Labutti K."/>
            <person name="Salamov A."/>
            <person name="Andreopoulos B."/>
            <person name="Baker S."/>
            <person name="Barry K."/>
            <person name="Bills G."/>
            <person name="Bluhm B."/>
            <person name="Cannon C."/>
            <person name="Castanera R."/>
            <person name="Culley D."/>
            <person name="Daum C."/>
            <person name="Ezra D."/>
            <person name="Gonzalez J."/>
            <person name="Henrissat B."/>
            <person name="Kuo A."/>
            <person name="Liang C."/>
            <person name="Lipzen A."/>
            <person name="Lutzoni F."/>
            <person name="Magnuson J."/>
            <person name="Mondo S."/>
            <person name="Nolan M."/>
            <person name="Ohm R."/>
            <person name="Pangilinan J."/>
            <person name="Park H.-J."/>
            <person name="Ramirez L."/>
            <person name="Alfaro M."/>
            <person name="Sun H."/>
            <person name="Tritt A."/>
            <person name="Yoshinaga Y."/>
            <person name="Zwiers L.-H."/>
            <person name="Turgeon B."/>
            <person name="Goodwin S."/>
            <person name="Spatafora J."/>
            <person name="Crous P."/>
            <person name="Grigoriev I."/>
        </authorList>
    </citation>
    <scope>NUCLEOTIDE SEQUENCE</scope>
    <source>
        <strain evidence="7">CBS 130266</strain>
    </source>
</reference>
<dbReference type="EC" id="1.4.3.-" evidence="4"/>
<evidence type="ECO:0000313" key="8">
    <source>
        <dbReference type="Proteomes" id="UP000800235"/>
    </source>
</evidence>
<dbReference type="Gene3D" id="3.90.660.10">
    <property type="match status" value="1"/>
</dbReference>
<proteinExistence type="inferred from homology"/>
<evidence type="ECO:0000313" key="7">
    <source>
        <dbReference type="EMBL" id="KAF2435166.1"/>
    </source>
</evidence>
<dbReference type="PANTHER" id="PTHR10742:SF313">
    <property type="entry name" value="AMINE OXIDASE"/>
    <property type="match status" value="1"/>
</dbReference>
<feature type="region of interest" description="Disordered" evidence="5">
    <location>
        <begin position="562"/>
        <end position="607"/>
    </location>
</feature>
<evidence type="ECO:0000259" key="6">
    <source>
        <dbReference type="Pfam" id="PF01593"/>
    </source>
</evidence>
<evidence type="ECO:0000256" key="4">
    <source>
        <dbReference type="RuleBase" id="RU362067"/>
    </source>
</evidence>
<keyword evidence="2 4" id="KW-0560">Oxidoreductase</keyword>
<evidence type="ECO:0000256" key="1">
    <source>
        <dbReference type="ARBA" id="ARBA00001974"/>
    </source>
</evidence>
<dbReference type="GO" id="GO:0006598">
    <property type="term" value="P:polyamine catabolic process"/>
    <property type="evidence" value="ECO:0007669"/>
    <property type="project" value="TreeGrafter"/>
</dbReference>
<dbReference type="OrthoDB" id="7777654at2759"/>
<dbReference type="InterPro" id="IPR002937">
    <property type="entry name" value="Amino_oxidase"/>
</dbReference>
<comment type="similarity">
    <text evidence="4">Belongs to the flavin monoamine oxidase family.</text>
</comment>
<dbReference type="PANTHER" id="PTHR10742">
    <property type="entry name" value="FLAVIN MONOAMINE OXIDASE"/>
    <property type="match status" value="1"/>
</dbReference>
<dbReference type="InterPro" id="IPR001613">
    <property type="entry name" value="Flavin_amine_oxidase"/>
</dbReference>
<comment type="caution">
    <text evidence="7">The sequence shown here is derived from an EMBL/GenBank/DDBJ whole genome shotgun (WGS) entry which is preliminary data.</text>
</comment>
<feature type="domain" description="Amine oxidase" evidence="6">
    <location>
        <begin position="61"/>
        <end position="503"/>
    </location>
</feature>
<keyword evidence="8" id="KW-1185">Reference proteome</keyword>
<dbReference type="GO" id="GO:0016491">
    <property type="term" value="F:oxidoreductase activity"/>
    <property type="evidence" value="ECO:0007669"/>
    <property type="project" value="UniProtKB-KW"/>
</dbReference>
<evidence type="ECO:0000256" key="5">
    <source>
        <dbReference type="SAM" id="MobiDB-lite"/>
    </source>
</evidence>
<dbReference type="SUPFAM" id="SSF51905">
    <property type="entry name" value="FAD/NAD(P)-binding domain"/>
    <property type="match status" value="1"/>
</dbReference>
<dbReference type="AlphaFoldDB" id="A0A9P4P0I7"/>
<dbReference type="PRINTS" id="PR00757">
    <property type="entry name" value="AMINEOXDASEF"/>
</dbReference>
<dbReference type="EMBL" id="MU007014">
    <property type="protein sequence ID" value="KAF2435166.1"/>
    <property type="molecule type" value="Genomic_DNA"/>
</dbReference>
<feature type="compositionally biased region" description="Basic residues" evidence="5">
    <location>
        <begin position="597"/>
        <end position="607"/>
    </location>
</feature>
<dbReference type="SUPFAM" id="SSF54373">
    <property type="entry name" value="FAD-linked reductases, C-terminal domain"/>
    <property type="match status" value="1"/>
</dbReference>